<dbReference type="Proteomes" id="UP000611521">
    <property type="component" value="Unassembled WGS sequence"/>
</dbReference>
<sequence>MSRQSAAVYRRRRLAVLVLLVLVLAAVGGGVWLAIAQPWSAAAPADPTPDPEATTTPTPESSSATPSPEPTETPGIAACTAEDVVVTAVTDADTYPAEALPQLSISLTNRGAADCTLNVGSSTQTFTVSSGDDVWWRSTHCQSESSDMIVTLEAGSSVTSATPVVWDRTRSSTETCAEQNRPRAPGGGASYHVAVSIGGFSSETPKQIMLR</sequence>
<evidence type="ECO:0000313" key="2">
    <source>
        <dbReference type="EMBL" id="MBD8012196.1"/>
    </source>
</evidence>
<proteinExistence type="predicted"/>
<reference evidence="2 3" key="1">
    <citation type="submission" date="2020-08" db="EMBL/GenBank/DDBJ databases">
        <title>A Genomic Blueprint of the Chicken Gut Microbiome.</title>
        <authorList>
            <person name="Gilroy R."/>
            <person name="Ravi A."/>
            <person name="Getino M."/>
            <person name="Pursley I."/>
            <person name="Horton D.L."/>
            <person name="Alikhan N.-F."/>
            <person name="Baker D."/>
            <person name="Gharbi K."/>
            <person name="Hall N."/>
            <person name="Watson M."/>
            <person name="Adriaenssens E.M."/>
            <person name="Foster-Nyarko E."/>
            <person name="Jarju S."/>
            <person name="Secka A."/>
            <person name="Antonio M."/>
            <person name="Oren A."/>
            <person name="Chaudhuri R."/>
            <person name="La Ragione R.M."/>
            <person name="Hildebrand F."/>
            <person name="Pallen M.J."/>
        </authorList>
    </citation>
    <scope>NUCLEOTIDE SEQUENCE [LARGE SCALE GENOMIC DNA]</scope>
    <source>
        <strain evidence="2 3">Re1</strain>
    </source>
</reference>
<protein>
    <recommendedName>
        <fullName evidence="4">Ig-like domain-containing protein</fullName>
    </recommendedName>
</protein>
<gene>
    <name evidence="2" type="ORF">H9633_07760</name>
</gene>
<evidence type="ECO:0000313" key="3">
    <source>
        <dbReference type="Proteomes" id="UP000611521"/>
    </source>
</evidence>
<keyword evidence="3" id="KW-1185">Reference proteome</keyword>
<name>A0ABR8W5E1_9MICO</name>
<evidence type="ECO:0008006" key="4">
    <source>
        <dbReference type="Google" id="ProtNLM"/>
    </source>
</evidence>
<organism evidence="2 3">
    <name type="scientific">Microbacterium commune</name>
    <dbReference type="NCBI Taxonomy" id="2762219"/>
    <lineage>
        <taxon>Bacteria</taxon>
        <taxon>Bacillati</taxon>
        <taxon>Actinomycetota</taxon>
        <taxon>Actinomycetes</taxon>
        <taxon>Micrococcales</taxon>
        <taxon>Microbacteriaceae</taxon>
        <taxon>Microbacterium</taxon>
    </lineage>
</organism>
<evidence type="ECO:0000256" key="1">
    <source>
        <dbReference type="SAM" id="MobiDB-lite"/>
    </source>
</evidence>
<dbReference type="RefSeq" id="WP_191712693.1">
    <property type="nucleotide sequence ID" value="NZ_JACSPX010000001.1"/>
</dbReference>
<feature type="region of interest" description="Disordered" evidence="1">
    <location>
        <begin position="41"/>
        <end position="76"/>
    </location>
</feature>
<dbReference type="EMBL" id="JACSPX010000001">
    <property type="protein sequence ID" value="MBD8012196.1"/>
    <property type="molecule type" value="Genomic_DNA"/>
</dbReference>
<comment type="caution">
    <text evidence="2">The sequence shown here is derived from an EMBL/GenBank/DDBJ whole genome shotgun (WGS) entry which is preliminary data.</text>
</comment>
<accession>A0ABR8W5E1</accession>